<reference evidence="1 2" key="1">
    <citation type="submission" date="2019-01" db="EMBL/GenBank/DDBJ databases">
        <title>Sequencing the genomes of 1000 actinobacteria strains.</title>
        <authorList>
            <person name="Klenk H.-P."/>
        </authorList>
    </citation>
    <scope>NUCLEOTIDE SEQUENCE [LARGE SCALE GENOMIC DNA]</scope>
    <source>
        <strain evidence="1 2">DSM 43925</strain>
    </source>
</reference>
<dbReference type="AlphaFoldDB" id="A0A438MAI2"/>
<proteinExistence type="predicted"/>
<comment type="caution">
    <text evidence="1">The sequence shown here is derived from an EMBL/GenBank/DDBJ whole genome shotgun (WGS) entry which is preliminary data.</text>
</comment>
<accession>A0A438MAI2</accession>
<keyword evidence="2" id="KW-1185">Reference proteome</keyword>
<evidence type="ECO:0000313" key="1">
    <source>
        <dbReference type="EMBL" id="RVX42724.1"/>
    </source>
</evidence>
<gene>
    <name evidence="1" type="ORF">EDD27_5373</name>
</gene>
<name>A0A438MAI2_9ACTN</name>
<sequence length="114" mass="12636">MAMERNRGSDALLEMYKQGGYKLDDDSVSQLVELLADLDVHDVLVKGQPAPDYLRATIQVEDPDRCGAVTGGLMGLIRRYGTAKLPGTIKVFPKGIPFPDRFVIDLVIAEQQRF</sequence>
<evidence type="ECO:0000313" key="2">
    <source>
        <dbReference type="Proteomes" id="UP000284824"/>
    </source>
</evidence>
<dbReference type="Proteomes" id="UP000284824">
    <property type="component" value="Unassembled WGS sequence"/>
</dbReference>
<protein>
    <submittedName>
        <fullName evidence="1">Uncharacterized protein</fullName>
    </submittedName>
</protein>
<dbReference type="OrthoDB" id="2644341at2"/>
<organism evidence="1 2">
    <name type="scientific">Nonomuraea polychroma</name>
    <dbReference type="NCBI Taxonomy" id="46176"/>
    <lineage>
        <taxon>Bacteria</taxon>
        <taxon>Bacillati</taxon>
        <taxon>Actinomycetota</taxon>
        <taxon>Actinomycetes</taxon>
        <taxon>Streptosporangiales</taxon>
        <taxon>Streptosporangiaceae</taxon>
        <taxon>Nonomuraea</taxon>
    </lineage>
</organism>
<dbReference type="EMBL" id="SAUN01000001">
    <property type="protein sequence ID" value="RVX42724.1"/>
    <property type="molecule type" value="Genomic_DNA"/>
</dbReference>
<dbReference type="RefSeq" id="WP_127934769.1">
    <property type="nucleotide sequence ID" value="NZ_SAUN01000001.1"/>
</dbReference>